<sequence length="193" mass="21465">MSPPGSEKPNEQPDSSPYQAPTISDLRKVEYADSCTQTATRHHGAQKPNSWSDCWGDIVVAKRHGHGPSVEVLMVPCSQPALSSPHLPHQDQEGRGQFHTGFWTLRSSLKFIGRSRLASVGSHQRGVPGSVERLHASQGDLEFFSQEHRTNKSVDRICRLLAMPHRVSTKPTYQEHPAGKEYYHNRPAVVAQS</sequence>
<organism evidence="2 3">
    <name type="scientific">Lophiostoma macrostomum CBS 122681</name>
    <dbReference type="NCBI Taxonomy" id="1314788"/>
    <lineage>
        <taxon>Eukaryota</taxon>
        <taxon>Fungi</taxon>
        <taxon>Dikarya</taxon>
        <taxon>Ascomycota</taxon>
        <taxon>Pezizomycotina</taxon>
        <taxon>Dothideomycetes</taxon>
        <taxon>Pleosporomycetidae</taxon>
        <taxon>Pleosporales</taxon>
        <taxon>Lophiostomataceae</taxon>
        <taxon>Lophiostoma</taxon>
    </lineage>
</organism>
<dbReference type="EMBL" id="MU004305">
    <property type="protein sequence ID" value="KAF2659617.1"/>
    <property type="molecule type" value="Genomic_DNA"/>
</dbReference>
<feature type="compositionally biased region" description="Polar residues" evidence="1">
    <location>
        <begin position="12"/>
        <end position="22"/>
    </location>
</feature>
<protein>
    <submittedName>
        <fullName evidence="2">Uncharacterized protein</fullName>
    </submittedName>
</protein>
<evidence type="ECO:0000313" key="2">
    <source>
        <dbReference type="EMBL" id="KAF2659617.1"/>
    </source>
</evidence>
<dbReference type="AlphaFoldDB" id="A0A6A6TK82"/>
<proteinExistence type="predicted"/>
<reference evidence="2" key="1">
    <citation type="journal article" date="2020" name="Stud. Mycol.">
        <title>101 Dothideomycetes genomes: a test case for predicting lifestyles and emergence of pathogens.</title>
        <authorList>
            <person name="Haridas S."/>
            <person name="Albert R."/>
            <person name="Binder M."/>
            <person name="Bloem J."/>
            <person name="Labutti K."/>
            <person name="Salamov A."/>
            <person name="Andreopoulos B."/>
            <person name="Baker S."/>
            <person name="Barry K."/>
            <person name="Bills G."/>
            <person name="Bluhm B."/>
            <person name="Cannon C."/>
            <person name="Castanera R."/>
            <person name="Culley D."/>
            <person name="Daum C."/>
            <person name="Ezra D."/>
            <person name="Gonzalez J."/>
            <person name="Henrissat B."/>
            <person name="Kuo A."/>
            <person name="Liang C."/>
            <person name="Lipzen A."/>
            <person name="Lutzoni F."/>
            <person name="Magnuson J."/>
            <person name="Mondo S."/>
            <person name="Nolan M."/>
            <person name="Ohm R."/>
            <person name="Pangilinan J."/>
            <person name="Park H.-J."/>
            <person name="Ramirez L."/>
            <person name="Alfaro M."/>
            <person name="Sun H."/>
            <person name="Tritt A."/>
            <person name="Yoshinaga Y."/>
            <person name="Zwiers L.-H."/>
            <person name="Turgeon B."/>
            <person name="Goodwin S."/>
            <person name="Spatafora J."/>
            <person name="Crous P."/>
            <person name="Grigoriev I."/>
        </authorList>
    </citation>
    <scope>NUCLEOTIDE SEQUENCE</scope>
    <source>
        <strain evidence="2">CBS 122681</strain>
    </source>
</reference>
<accession>A0A6A6TK82</accession>
<gene>
    <name evidence="2" type="ORF">K491DRAFT_675364</name>
</gene>
<keyword evidence="3" id="KW-1185">Reference proteome</keyword>
<dbReference type="Proteomes" id="UP000799324">
    <property type="component" value="Unassembled WGS sequence"/>
</dbReference>
<name>A0A6A6TK82_9PLEO</name>
<evidence type="ECO:0000256" key="1">
    <source>
        <dbReference type="SAM" id="MobiDB-lite"/>
    </source>
</evidence>
<evidence type="ECO:0000313" key="3">
    <source>
        <dbReference type="Proteomes" id="UP000799324"/>
    </source>
</evidence>
<feature type="region of interest" description="Disordered" evidence="1">
    <location>
        <begin position="1"/>
        <end position="23"/>
    </location>
</feature>